<evidence type="ECO:0000313" key="2">
    <source>
        <dbReference type="EMBL" id="MFD1738451.1"/>
    </source>
</evidence>
<keyword evidence="1" id="KW-1133">Transmembrane helix</keyword>
<dbReference type="EMBL" id="JBHUEM010000045">
    <property type="protein sequence ID" value="MFD1738451.1"/>
    <property type="molecule type" value="Genomic_DNA"/>
</dbReference>
<sequence length="201" mass="24086">MYGYTITKRKQFDSTKFLISLSFILILSCSFLPFVTIYSYQDIFINQGESWFFGTPNQNYLYFAGALIYFSILIFVFLFYRNRNLMNDKKVRKFPFIILSLPGFLLMFMTCYHFYYFNDEGIYVSPFSQLHVNHYAWDEVVDATQMQEVRNGVMYEADLMFTFENGDIFKLPVDSEVRLHKKQIYQKLRKQGIEVRRVISQ</sequence>
<evidence type="ECO:0000256" key="1">
    <source>
        <dbReference type="SAM" id="Phobius"/>
    </source>
</evidence>
<feature type="transmembrane region" description="Helical" evidence="1">
    <location>
        <begin position="17"/>
        <end position="40"/>
    </location>
</feature>
<proteinExistence type="predicted"/>
<keyword evidence="1" id="KW-0472">Membrane</keyword>
<name>A0ABW4LTQ0_9BACI</name>
<feature type="transmembrane region" description="Helical" evidence="1">
    <location>
        <begin position="60"/>
        <end position="82"/>
    </location>
</feature>
<keyword evidence="1" id="KW-0812">Transmembrane</keyword>
<comment type="caution">
    <text evidence="2">The sequence shown here is derived from an EMBL/GenBank/DDBJ whole genome shotgun (WGS) entry which is preliminary data.</text>
</comment>
<protein>
    <submittedName>
        <fullName evidence="2">Uncharacterized protein</fullName>
    </submittedName>
</protein>
<reference evidence="3" key="1">
    <citation type="journal article" date="2019" name="Int. J. Syst. Evol. Microbiol.">
        <title>The Global Catalogue of Microorganisms (GCM) 10K type strain sequencing project: providing services to taxonomists for standard genome sequencing and annotation.</title>
        <authorList>
            <consortium name="The Broad Institute Genomics Platform"/>
            <consortium name="The Broad Institute Genome Sequencing Center for Infectious Disease"/>
            <person name="Wu L."/>
            <person name="Ma J."/>
        </authorList>
    </citation>
    <scope>NUCLEOTIDE SEQUENCE [LARGE SCALE GENOMIC DNA]</scope>
    <source>
        <strain evidence="3">CCUG 49339</strain>
    </source>
</reference>
<organism evidence="2 3">
    <name type="scientific">Bacillus salitolerans</name>
    <dbReference type="NCBI Taxonomy" id="1437434"/>
    <lineage>
        <taxon>Bacteria</taxon>
        <taxon>Bacillati</taxon>
        <taxon>Bacillota</taxon>
        <taxon>Bacilli</taxon>
        <taxon>Bacillales</taxon>
        <taxon>Bacillaceae</taxon>
        <taxon>Bacillus</taxon>
    </lineage>
</organism>
<gene>
    <name evidence="2" type="ORF">ACFSCX_18160</name>
</gene>
<dbReference type="RefSeq" id="WP_377929657.1">
    <property type="nucleotide sequence ID" value="NZ_JBHUEM010000045.1"/>
</dbReference>
<feature type="transmembrane region" description="Helical" evidence="1">
    <location>
        <begin position="94"/>
        <end position="115"/>
    </location>
</feature>
<dbReference type="Proteomes" id="UP001597214">
    <property type="component" value="Unassembled WGS sequence"/>
</dbReference>
<keyword evidence="3" id="KW-1185">Reference proteome</keyword>
<accession>A0ABW4LTQ0</accession>
<evidence type="ECO:0000313" key="3">
    <source>
        <dbReference type="Proteomes" id="UP001597214"/>
    </source>
</evidence>